<evidence type="ECO:0000256" key="1">
    <source>
        <dbReference type="ARBA" id="ARBA00007626"/>
    </source>
</evidence>
<dbReference type="InterPro" id="IPR050667">
    <property type="entry name" value="PPR-containing_protein"/>
</dbReference>
<gene>
    <name evidence="4" type="ORF">IFM89_036318</name>
</gene>
<keyword evidence="2" id="KW-0677">Repeat</keyword>
<evidence type="ECO:0008006" key="6">
    <source>
        <dbReference type="Google" id="ProtNLM"/>
    </source>
</evidence>
<reference evidence="4 5" key="1">
    <citation type="submission" date="2020-10" db="EMBL/GenBank/DDBJ databases">
        <title>The Coptis chinensis genome and diversification of protoberbering-type alkaloids.</title>
        <authorList>
            <person name="Wang B."/>
            <person name="Shu S."/>
            <person name="Song C."/>
            <person name="Liu Y."/>
        </authorList>
    </citation>
    <scope>NUCLEOTIDE SEQUENCE [LARGE SCALE GENOMIC DNA]</scope>
    <source>
        <strain evidence="4">HL-2020</strain>
        <tissue evidence="4">Leaf</tissue>
    </source>
</reference>
<dbReference type="PROSITE" id="PS51375">
    <property type="entry name" value="PPR"/>
    <property type="match status" value="2"/>
</dbReference>
<dbReference type="AlphaFoldDB" id="A0A835IJ49"/>
<dbReference type="Pfam" id="PF01535">
    <property type="entry name" value="PPR"/>
    <property type="match status" value="1"/>
</dbReference>
<accession>A0A835IJ49</accession>
<dbReference type="NCBIfam" id="TIGR00756">
    <property type="entry name" value="PPR"/>
    <property type="match status" value="3"/>
</dbReference>
<comment type="caution">
    <text evidence="4">The sequence shown here is derived from an EMBL/GenBank/DDBJ whole genome shotgun (WGS) entry which is preliminary data.</text>
</comment>
<organism evidence="4 5">
    <name type="scientific">Coptis chinensis</name>
    <dbReference type="NCBI Taxonomy" id="261450"/>
    <lineage>
        <taxon>Eukaryota</taxon>
        <taxon>Viridiplantae</taxon>
        <taxon>Streptophyta</taxon>
        <taxon>Embryophyta</taxon>
        <taxon>Tracheophyta</taxon>
        <taxon>Spermatophyta</taxon>
        <taxon>Magnoliopsida</taxon>
        <taxon>Ranunculales</taxon>
        <taxon>Ranunculaceae</taxon>
        <taxon>Coptidoideae</taxon>
        <taxon>Coptis</taxon>
    </lineage>
</organism>
<dbReference type="InterPro" id="IPR011990">
    <property type="entry name" value="TPR-like_helical_dom_sf"/>
</dbReference>
<name>A0A835IJ49_9MAGN</name>
<dbReference type="PANTHER" id="PTHR47939:SF10">
    <property type="entry name" value="PENTACOTRIPEPTIDE-REPEAT REGION OF PRORP DOMAIN-CONTAINING PROTEIN"/>
    <property type="match status" value="1"/>
</dbReference>
<proteinExistence type="inferred from homology"/>
<keyword evidence="5" id="KW-1185">Reference proteome</keyword>
<evidence type="ECO:0000313" key="4">
    <source>
        <dbReference type="EMBL" id="KAF9617397.1"/>
    </source>
</evidence>
<comment type="similarity">
    <text evidence="1">Belongs to the PPR family. P subfamily.</text>
</comment>
<feature type="repeat" description="PPR" evidence="3">
    <location>
        <begin position="126"/>
        <end position="160"/>
    </location>
</feature>
<dbReference type="OrthoDB" id="185373at2759"/>
<dbReference type="Gene3D" id="1.25.40.10">
    <property type="entry name" value="Tetratricopeptide repeat domain"/>
    <property type="match status" value="1"/>
</dbReference>
<evidence type="ECO:0000256" key="2">
    <source>
        <dbReference type="ARBA" id="ARBA00022737"/>
    </source>
</evidence>
<dbReference type="Pfam" id="PF13041">
    <property type="entry name" value="PPR_2"/>
    <property type="match status" value="1"/>
</dbReference>
<protein>
    <recommendedName>
        <fullName evidence="6">Pentatricopeptide repeat-containing protein</fullName>
    </recommendedName>
</protein>
<dbReference type="InterPro" id="IPR002885">
    <property type="entry name" value="PPR_rpt"/>
</dbReference>
<feature type="repeat" description="PPR" evidence="3">
    <location>
        <begin position="91"/>
        <end position="125"/>
    </location>
</feature>
<sequence length="209" mass="23684">MTKEAHLVYLKAKEKKKRLPHFSIKLLVSSLCKENDTVKLALDLLDDFNESGRKYAIKHYSGVIRGLLRIKDIEAAKTLLFKMIDEGPPPGNAVFNSVINVLCKAGRMEEARDLVKVMENRGLRPDVYTYCVIMSGYAKKGLMEEAQNVFSEAKNTHSILSPVTYHVLTRGMCQKRQYSIHGEETKQLQPRPQVMDWAESGVQDKVGMP</sequence>
<evidence type="ECO:0000256" key="3">
    <source>
        <dbReference type="PROSITE-ProRule" id="PRU00708"/>
    </source>
</evidence>
<evidence type="ECO:0000313" key="5">
    <source>
        <dbReference type="Proteomes" id="UP000631114"/>
    </source>
</evidence>
<dbReference type="PANTHER" id="PTHR47939">
    <property type="entry name" value="MEMBRANE-ASSOCIATED SALT-INDUCIBLE PROTEIN-LIKE"/>
    <property type="match status" value="1"/>
</dbReference>
<dbReference type="EMBL" id="JADFTS010000003">
    <property type="protein sequence ID" value="KAF9617397.1"/>
    <property type="molecule type" value="Genomic_DNA"/>
</dbReference>
<dbReference type="Proteomes" id="UP000631114">
    <property type="component" value="Unassembled WGS sequence"/>
</dbReference>